<keyword evidence="3" id="KW-0472">Membrane</keyword>
<dbReference type="InterPro" id="IPR013128">
    <property type="entry name" value="Peptidase_C1A"/>
</dbReference>
<evidence type="ECO:0000313" key="6">
    <source>
        <dbReference type="Proteomes" id="UP001259832"/>
    </source>
</evidence>
<organism evidence="5 6">
    <name type="scientific">Phytophthora citrophthora</name>
    <dbReference type="NCBI Taxonomy" id="4793"/>
    <lineage>
        <taxon>Eukaryota</taxon>
        <taxon>Sar</taxon>
        <taxon>Stramenopiles</taxon>
        <taxon>Oomycota</taxon>
        <taxon>Peronosporomycetes</taxon>
        <taxon>Peronosporales</taxon>
        <taxon>Peronosporaceae</taxon>
        <taxon>Phytophthora</taxon>
    </lineage>
</organism>
<dbReference type="EMBL" id="JASMQC010000005">
    <property type="protein sequence ID" value="KAK1945185.1"/>
    <property type="molecule type" value="Genomic_DNA"/>
</dbReference>
<evidence type="ECO:0000256" key="1">
    <source>
        <dbReference type="ARBA" id="ARBA00008455"/>
    </source>
</evidence>
<dbReference type="PANTHER" id="PTHR12411">
    <property type="entry name" value="CYSTEINE PROTEASE FAMILY C1-RELATED"/>
    <property type="match status" value="1"/>
</dbReference>
<dbReference type="GO" id="GO:0006508">
    <property type="term" value="P:proteolysis"/>
    <property type="evidence" value="ECO:0007669"/>
    <property type="project" value="InterPro"/>
</dbReference>
<dbReference type="InterPro" id="IPR000668">
    <property type="entry name" value="Peptidase_C1A_C"/>
</dbReference>
<evidence type="ECO:0000256" key="3">
    <source>
        <dbReference type="SAM" id="Phobius"/>
    </source>
</evidence>
<dbReference type="Gene3D" id="3.90.70.10">
    <property type="entry name" value="Cysteine proteinases"/>
    <property type="match status" value="1"/>
</dbReference>
<reference evidence="5" key="1">
    <citation type="submission" date="2023-08" db="EMBL/GenBank/DDBJ databases">
        <title>Reference Genome Resource for the Citrus Pathogen Phytophthora citrophthora.</title>
        <authorList>
            <person name="Moller H."/>
            <person name="Coetzee B."/>
            <person name="Rose L.J."/>
            <person name="Van Niekerk J.M."/>
        </authorList>
    </citation>
    <scope>NUCLEOTIDE SEQUENCE</scope>
    <source>
        <strain evidence="5">STE-U-9442</strain>
    </source>
</reference>
<keyword evidence="2" id="KW-0865">Zymogen</keyword>
<evidence type="ECO:0000313" key="5">
    <source>
        <dbReference type="EMBL" id="KAK1945185.1"/>
    </source>
</evidence>
<dbReference type="AlphaFoldDB" id="A0AAD9LPW1"/>
<proteinExistence type="inferred from homology"/>
<comment type="caution">
    <text evidence="5">The sequence shown here is derived from an EMBL/GenBank/DDBJ whole genome shotgun (WGS) entry which is preliminary data.</text>
</comment>
<dbReference type="InterPro" id="IPR038765">
    <property type="entry name" value="Papain-like_cys_pep_sf"/>
</dbReference>
<comment type="similarity">
    <text evidence="1">Belongs to the peptidase C1 family.</text>
</comment>
<evidence type="ECO:0000256" key="2">
    <source>
        <dbReference type="ARBA" id="ARBA00023145"/>
    </source>
</evidence>
<protein>
    <submittedName>
        <fullName evidence="5">Cathepsin Z</fullName>
    </submittedName>
</protein>
<evidence type="ECO:0000259" key="4">
    <source>
        <dbReference type="Pfam" id="PF00112"/>
    </source>
</evidence>
<dbReference type="GO" id="GO:0008234">
    <property type="term" value="F:cysteine-type peptidase activity"/>
    <property type="evidence" value="ECO:0007669"/>
    <property type="project" value="InterPro"/>
</dbReference>
<accession>A0AAD9LPW1</accession>
<keyword evidence="6" id="KW-1185">Reference proteome</keyword>
<keyword evidence="3" id="KW-0812">Transmembrane</keyword>
<dbReference type="SUPFAM" id="SSF54001">
    <property type="entry name" value="Cysteine proteinases"/>
    <property type="match status" value="1"/>
</dbReference>
<dbReference type="Proteomes" id="UP001259832">
    <property type="component" value="Unassembled WGS sequence"/>
</dbReference>
<sequence length="168" mass="18132">MTNVFELATCLPWGSVGSVLFWSAIGAVISTMLSTTKLQNKPNVDTSTTTVEGQTNKGSGWYLSGIDPEHVTTALPEVHSLDDLPENWDWRDYNNTGIGLTTSVLNQMVPRACGSCWAFATISALSDRIRIGNFMKTGRLGAEALLSPQVLLDCGMRSFGSCRGGDPR</sequence>
<name>A0AAD9LPW1_9STRA</name>
<gene>
    <name evidence="5" type="ORF">P3T76_003718</name>
</gene>
<feature type="domain" description="Peptidase C1A papain C-terminal" evidence="4">
    <location>
        <begin position="84"/>
        <end position="167"/>
    </location>
</feature>
<keyword evidence="3" id="KW-1133">Transmembrane helix</keyword>
<feature type="transmembrane region" description="Helical" evidence="3">
    <location>
        <begin position="12"/>
        <end position="33"/>
    </location>
</feature>
<dbReference type="Pfam" id="PF00112">
    <property type="entry name" value="Peptidase_C1"/>
    <property type="match status" value="1"/>
</dbReference>